<dbReference type="CDD" id="cd16449">
    <property type="entry name" value="RING-HC"/>
    <property type="match status" value="1"/>
</dbReference>
<dbReference type="PANTHER" id="PTHR33604">
    <property type="entry name" value="OSJNBA0004B13.7 PROTEIN"/>
    <property type="match status" value="1"/>
</dbReference>
<dbReference type="Gene3D" id="1.20.120.1750">
    <property type="match status" value="1"/>
</dbReference>
<evidence type="ECO:0000259" key="11">
    <source>
        <dbReference type="PROSITE" id="PS51873"/>
    </source>
</evidence>
<dbReference type="STRING" id="98765.A0A2R6NKC9"/>
<dbReference type="InterPro" id="IPR002867">
    <property type="entry name" value="IBR_dom"/>
</dbReference>
<evidence type="ECO:0000259" key="9">
    <source>
        <dbReference type="PROSITE" id="PS50089"/>
    </source>
</evidence>
<dbReference type="PANTHER" id="PTHR33604:SF3">
    <property type="entry name" value="OSJNBA0004B13.7 PROTEIN"/>
    <property type="match status" value="1"/>
</dbReference>
<dbReference type="SMART" id="SM00184">
    <property type="entry name" value="RING"/>
    <property type="match status" value="1"/>
</dbReference>
<dbReference type="CDD" id="cd20335">
    <property type="entry name" value="BRcat_RBR"/>
    <property type="match status" value="1"/>
</dbReference>
<name>A0A2R6NKC9_9APHY</name>
<keyword evidence="4 7" id="KW-0863">Zinc-finger</keyword>
<evidence type="ECO:0008006" key="14">
    <source>
        <dbReference type="Google" id="ProtNLM"/>
    </source>
</evidence>
<dbReference type="SMART" id="SM00647">
    <property type="entry name" value="IBR"/>
    <property type="match status" value="1"/>
</dbReference>
<keyword evidence="13" id="KW-1185">Reference proteome</keyword>
<dbReference type="GO" id="GO:0008270">
    <property type="term" value="F:zinc ion binding"/>
    <property type="evidence" value="ECO:0007669"/>
    <property type="project" value="UniProtKB-KW"/>
</dbReference>
<evidence type="ECO:0000256" key="3">
    <source>
        <dbReference type="ARBA" id="ARBA00022737"/>
    </source>
</evidence>
<sequence>MKLGCRVVYGAGASIHHVTTAFESRFLVLSDLPLSTESSGLLKFVESVGDIKSFTLNSSVSTARVEYADASLASSAIRSLDGAHYAGGKISARYDVRAVEDGLATLRSTKVKVSWFAPSCIAWAHYDGLSFARKQAEKLNGKIFNGRKISTSFQTPHRNQTESFSVEIKGLPLRFVIAHLKGFCDAHALTVGKPTYQGQDRLPQIRQLLSQFGSVDSIEALPSDPLKTKLVAFAQFSNAEAAERAVSHLHGSKQTFLGRSPVWLEHIHSIRYNLPYSKFSVLKSGIDVLRNNQTLCKLRYYEKNEDGEPLDPVCIRVYGTDPKALGKAKIELEHILNGELLVKEGQQVWDEYLGTPEGLFFLRIVSTNTATFVQCEARLRTVRLFGSDDNQRIVRTKIFEKLEQVEGQKHVLLLERSELRMLVTGGLQMLEEKIGADKLVLDVVRRTLTIRGDDEDIRETRKALSLSQTPGIVPEEGLPDSEESCPVCFCDITDPILMLCGHVYCRSCLQHLLRSTPSSGFVSMHCIAEKPDEDKTGSCGMAIPYDTIRELLSGDEEDKLLEASFLSYINARPEFHYCSTPDCQMIYRTGSDGTVLRCPSCLARVCSACHVEFHEGLDCASYRDNLSGGDEAYRKWREQNNVKACPKCKTDLEKNGGCNHMTCPRCRTHMCWLHFWSQTISEDRHSSSDLSPIRSGIASSLIPSGNLTAPDSLSLAVILPVTSTSLVSLDSTLSALLSLSGDLSEIVLVTSPYIQGNVRLAVQRIISEDSLVFLDVSISSWPDGLEEGAAVLYVARTVQTTRILFLDTTGLDTIDLATREMLVGTFSTLLPVGPRGFDLSGDYFRCILPEEDPQASAFLVPPFSISNLLVPPHDLDSHPVYDTWSALGQHISRARFERVGGVVASRGNSTSSWCTGSPTDLQDSSVLPPAALQILDAPIVAEVDSNTETFPDVVTAFSVSTNETMAIAFPFIRDIVSFGSAICGMLRQGHLVEIMATQEVQTGAVGMQRIILNDDCYAEVVLPVFRSQHDEIHALTNWFASFEGLPEVIVYSPDDYAVNFAVNSAYNTKDTSSPTIIRIPRNELRFCDWMGSLTIQELRTAFLFGDTVNLRINLEQTADVETLRMVDHFTWAHGTKFVHRRVIHGGLLPAIVESWYPSSDDSYGLILEDDVELSPLFYAWIKLSLLRYRYGRVEDVSPGLFGISLYQQKNLELRPEGRHRFNARKAFASAGFSHPNTPYLSQIPCSWGAVYFPEHWREFHEYLTIRLSGTHPMLPINGTVAPGLRSNKWTRSWKKYFIELVFLRGYVMLYPNYKDYASLSTNHLEVGSHVKDMPQDVYERKKKLFMLPLMELPREGTDSVLSETGLLDLPGESMPSWEALPVTDLLGMLTTEGTLQGRGRRRREELLGCDSLDSPESDIRELLCVQG</sequence>
<dbReference type="Pfam" id="PF00076">
    <property type="entry name" value="RRM_1"/>
    <property type="match status" value="1"/>
</dbReference>
<dbReference type="GO" id="GO:0003723">
    <property type="term" value="F:RNA binding"/>
    <property type="evidence" value="ECO:0007669"/>
    <property type="project" value="UniProtKB-UniRule"/>
</dbReference>
<dbReference type="PROSITE" id="PS50089">
    <property type="entry name" value="ZF_RING_2"/>
    <property type="match status" value="1"/>
</dbReference>
<evidence type="ECO:0000256" key="4">
    <source>
        <dbReference type="ARBA" id="ARBA00022771"/>
    </source>
</evidence>
<dbReference type="Pfam" id="PF01485">
    <property type="entry name" value="IBR"/>
    <property type="match status" value="1"/>
</dbReference>
<dbReference type="Proteomes" id="UP000186601">
    <property type="component" value="Unassembled WGS sequence"/>
</dbReference>
<feature type="domain" description="RING-type" evidence="11">
    <location>
        <begin position="481"/>
        <end position="696"/>
    </location>
</feature>
<proteinExistence type="predicted"/>
<keyword evidence="6" id="KW-0862">Zinc</keyword>
<dbReference type="InterPro" id="IPR001841">
    <property type="entry name" value="Znf_RING"/>
</dbReference>
<dbReference type="Gene3D" id="3.30.40.10">
    <property type="entry name" value="Zinc/RING finger domain, C3HC4 (zinc finger)"/>
    <property type="match status" value="1"/>
</dbReference>
<dbReference type="InterPro" id="IPR013083">
    <property type="entry name" value="Znf_RING/FYVE/PHD"/>
</dbReference>
<dbReference type="InterPro" id="IPR000504">
    <property type="entry name" value="RRM_dom"/>
</dbReference>
<dbReference type="PROSITE" id="PS50102">
    <property type="entry name" value="RRM"/>
    <property type="match status" value="2"/>
</dbReference>
<dbReference type="InterPro" id="IPR017907">
    <property type="entry name" value="Znf_RING_CS"/>
</dbReference>
<accession>A0A2R6NKC9</accession>
<dbReference type="GO" id="GO:0016740">
    <property type="term" value="F:transferase activity"/>
    <property type="evidence" value="ECO:0007669"/>
    <property type="project" value="UniProtKB-KW"/>
</dbReference>
<gene>
    <name evidence="12" type="ORF">PHLCEN_2v11327</name>
</gene>
<dbReference type="CDD" id="cd20336">
    <property type="entry name" value="Rcat_RBR"/>
    <property type="match status" value="1"/>
</dbReference>
<evidence type="ECO:0000256" key="8">
    <source>
        <dbReference type="PROSITE-ProRule" id="PRU00176"/>
    </source>
</evidence>
<protein>
    <recommendedName>
        <fullName evidence="14">RING-type domain-containing protein</fullName>
    </recommendedName>
</protein>
<dbReference type="PROSITE" id="PS00518">
    <property type="entry name" value="ZF_RING_1"/>
    <property type="match status" value="1"/>
</dbReference>
<dbReference type="InterPro" id="IPR035979">
    <property type="entry name" value="RBD_domain_sf"/>
</dbReference>
<dbReference type="OrthoDB" id="2020070at2759"/>
<evidence type="ECO:0000259" key="10">
    <source>
        <dbReference type="PROSITE" id="PS50102"/>
    </source>
</evidence>
<dbReference type="Gene3D" id="3.30.70.330">
    <property type="match status" value="2"/>
</dbReference>
<dbReference type="PROSITE" id="PS51873">
    <property type="entry name" value="TRIAD"/>
    <property type="match status" value="1"/>
</dbReference>
<evidence type="ECO:0000256" key="6">
    <source>
        <dbReference type="ARBA" id="ARBA00022833"/>
    </source>
</evidence>
<dbReference type="CDD" id="cd00590">
    <property type="entry name" value="RRM_SF"/>
    <property type="match status" value="1"/>
</dbReference>
<feature type="domain" description="RING-type" evidence="9">
    <location>
        <begin position="485"/>
        <end position="530"/>
    </location>
</feature>
<organism evidence="12 13">
    <name type="scientific">Hermanssonia centrifuga</name>
    <dbReference type="NCBI Taxonomy" id="98765"/>
    <lineage>
        <taxon>Eukaryota</taxon>
        <taxon>Fungi</taxon>
        <taxon>Dikarya</taxon>
        <taxon>Basidiomycota</taxon>
        <taxon>Agaricomycotina</taxon>
        <taxon>Agaricomycetes</taxon>
        <taxon>Polyporales</taxon>
        <taxon>Meruliaceae</taxon>
        <taxon>Hermanssonia</taxon>
    </lineage>
</organism>
<dbReference type="SUPFAM" id="SSF57850">
    <property type="entry name" value="RING/U-box"/>
    <property type="match status" value="3"/>
</dbReference>
<dbReference type="Pfam" id="PF22191">
    <property type="entry name" value="IBR_1"/>
    <property type="match status" value="1"/>
</dbReference>
<dbReference type="InterPro" id="IPR029044">
    <property type="entry name" value="Nucleotide-diphossugar_trans"/>
</dbReference>
<dbReference type="EMBL" id="MLYV02001134">
    <property type="protein sequence ID" value="PSR72830.1"/>
    <property type="molecule type" value="Genomic_DNA"/>
</dbReference>
<keyword evidence="1" id="KW-0808">Transferase</keyword>
<dbReference type="InterPro" id="IPR012677">
    <property type="entry name" value="Nucleotide-bd_a/b_plait_sf"/>
</dbReference>
<keyword evidence="3" id="KW-0677">Repeat</keyword>
<dbReference type="InterPro" id="IPR044066">
    <property type="entry name" value="TRIAD_supradom"/>
</dbReference>
<evidence type="ECO:0000256" key="1">
    <source>
        <dbReference type="ARBA" id="ARBA00022679"/>
    </source>
</evidence>
<evidence type="ECO:0000313" key="12">
    <source>
        <dbReference type="EMBL" id="PSR72830.1"/>
    </source>
</evidence>
<dbReference type="Gene3D" id="3.90.550.10">
    <property type="entry name" value="Spore Coat Polysaccharide Biosynthesis Protein SpsA, Chain A"/>
    <property type="match status" value="1"/>
</dbReference>
<dbReference type="SUPFAM" id="SSF54928">
    <property type="entry name" value="RNA-binding domain, RBD"/>
    <property type="match status" value="2"/>
</dbReference>
<evidence type="ECO:0000256" key="5">
    <source>
        <dbReference type="ARBA" id="ARBA00022786"/>
    </source>
</evidence>
<feature type="domain" description="RRM" evidence="10">
    <location>
        <begin position="25"/>
        <end position="97"/>
    </location>
</feature>
<dbReference type="SMART" id="SM00360">
    <property type="entry name" value="RRM"/>
    <property type="match status" value="2"/>
</dbReference>
<evidence type="ECO:0000313" key="13">
    <source>
        <dbReference type="Proteomes" id="UP000186601"/>
    </source>
</evidence>
<dbReference type="Pfam" id="PF13445">
    <property type="entry name" value="zf-RING_UBOX"/>
    <property type="match status" value="1"/>
</dbReference>
<dbReference type="InterPro" id="IPR027370">
    <property type="entry name" value="Znf-RING_euk"/>
</dbReference>
<evidence type="ECO:0000256" key="7">
    <source>
        <dbReference type="PROSITE-ProRule" id="PRU00175"/>
    </source>
</evidence>
<keyword evidence="8" id="KW-0694">RNA-binding</keyword>
<evidence type="ECO:0000256" key="2">
    <source>
        <dbReference type="ARBA" id="ARBA00022723"/>
    </source>
</evidence>
<comment type="caution">
    <text evidence="12">The sequence shown here is derived from an EMBL/GenBank/DDBJ whole genome shotgun (WGS) entry which is preliminary data.</text>
</comment>
<keyword evidence="5" id="KW-0833">Ubl conjugation pathway</keyword>
<keyword evidence="2" id="KW-0479">Metal-binding</keyword>
<reference evidence="12 13" key="1">
    <citation type="submission" date="2018-02" db="EMBL/GenBank/DDBJ databases">
        <title>Genome sequence of the basidiomycete white-rot fungus Phlebia centrifuga.</title>
        <authorList>
            <person name="Granchi Z."/>
            <person name="Peng M."/>
            <person name="de Vries R.P."/>
            <person name="Hilden K."/>
            <person name="Makela M.R."/>
            <person name="Grigoriev I."/>
            <person name="Riley R."/>
        </authorList>
    </citation>
    <scope>NUCLEOTIDE SEQUENCE [LARGE SCALE GENOMIC DNA]</scope>
    <source>
        <strain evidence="12 13">FBCC195</strain>
    </source>
</reference>
<feature type="domain" description="RRM" evidence="10">
    <location>
        <begin position="187"/>
        <end position="259"/>
    </location>
</feature>